<dbReference type="InterPro" id="IPR050097">
    <property type="entry name" value="Ferredoxin-NADP_redctase_2"/>
</dbReference>
<evidence type="ECO:0000259" key="3">
    <source>
        <dbReference type="Pfam" id="PF07992"/>
    </source>
</evidence>
<evidence type="ECO:0000256" key="1">
    <source>
        <dbReference type="ARBA" id="ARBA00022630"/>
    </source>
</evidence>
<evidence type="ECO:0000256" key="2">
    <source>
        <dbReference type="ARBA" id="ARBA00023002"/>
    </source>
</evidence>
<name>A0A1H2PW81_9BURK</name>
<organism evidence="4 5">
    <name type="scientific">Chitinasiproducens palmae</name>
    <dbReference type="NCBI Taxonomy" id="1770053"/>
    <lineage>
        <taxon>Bacteria</taxon>
        <taxon>Pseudomonadati</taxon>
        <taxon>Pseudomonadota</taxon>
        <taxon>Betaproteobacteria</taxon>
        <taxon>Burkholderiales</taxon>
        <taxon>Burkholderiaceae</taxon>
        <taxon>Chitinasiproducens</taxon>
    </lineage>
</organism>
<dbReference type="PANTHER" id="PTHR48105">
    <property type="entry name" value="THIOREDOXIN REDUCTASE 1-RELATED-RELATED"/>
    <property type="match status" value="1"/>
</dbReference>
<keyword evidence="1" id="KW-0285">Flavoprotein</keyword>
<dbReference type="OrthoDB" id="9786503at2"/>
<dbReference type="Gene3D" id="3.50.50.60">
    <property type="entry name" value="FAD/NAD(P)-binding domain"/>
    <property type="match status" value="2"/>
</dbReference>
<evidence type="ECO:0000313" key="5">
    <source>
        <dbReference type="Proteomes" id="UP000243719"/>
    </source>
</evidence>
<dbReference type="AlphaFoldDB" id="A0A1H2PW81"/>
<sequence length="299" mass="31580">MEQRFDVAVIGGGPAGLIGALDLARLRRRVILFDGGRPRAAMIPVSHNYPGALEGMPGTRLLGTLREQLGRYAVETVHAAVERLDTREDGDVEVRWSGGALAVPAVLLATGAADIEPEMPHLAEARRSGHLRYCPVCDGYEVIDQRVGVIVADDAGLGEVSYLRQFTASLTVLLVHGHRISEAARRSLRETGTPCFDTVTQAIRAEGAEVIVPHAGGEFRCDSLYCALGMRVHSGLATALGATADAAGYLEIDPHHRTGIPGLYAAGDVAQGLNQITVAFGGAAIAASAIHLDLRARGR</sequence>
<keyword evidence="2" id="KW-0560">Oxidoreductase</keyword>
<dbReference type="SUPFAM" id="SSF51905">
    <property type="entry name" value="FAD/NAD(P)-binding domain"/>
    <property type="match status" value="1"/>
</dbReference>
<dbReference type="STRING" id="1770053.SAMN05216551_11584"/>
<protein>
    <submittedName>
        <fullName evidence="4">Thioredoxin reductase (NADPH)</fullName>
    </submittedName>
</protein>
<dbReference type="RefSeq" id="WP_091912621.1">
    <property type="nucleotide sequence ID" value="NZ_FNLO01000015.1"/>
</dbReference>
<dbReference type="PRINTS" id="PR00469">
    <property type="entry name" value="PNDRDTASEII"/>
</dbReference>
<reference evidence="5" key="1">
    <citation type="submission" date="2016-09" db="EMBL/GenBank/DDBJ databases">
        <authorList>
            <person name="Varghese N."/>
            <person name="Submissions S."/>
        </authorList>
    </citation>
    <scope>NUCLEOTIDE SEQUENCE [LARGE SCALE GENOMIC DNA]</scope>
    <source>
        <strain evidence="5">JS23</strain>
    </source>
</reference>
<dbReference type="InterPro" id="IPR036188">
    <property type="entry name" value="FAD/NAD-bd_sf"/>
</dbReference>
<dbReference type="Pfam" id="PF07992">
    <property type="entry name" value="Pyr_redox_2"/>
    <property type="match status" value="1"/>
</dbReference>
<dbReference type="PRINTS" id="PR00368">
    <property type="entry name" value="FADPNR"/>
</dbReference>
<proteinExistence type="predicted"/>
<evidence type="ECO:0000313" key="4">
    <source>
        <dbReference type="EMBL" id="SDV51172.1"/>
    </source>
</evidence>
<dbReference type="GO" id="GO:0016491">
    <property type="term" value="F:oxidoreductase activity"/>
    <property type="evidence" value="ECO:0007669"/>
    <property type="project" value="UniProtKB-KW"/>
</dbReference>
<feature type="domain" description="FAD/NAD(P)-binding" evidence="3">
    <location>
        <begin position="5"/>
        <end position="281"/>
    </location>
</feature>
<dbReference type="Proteomes" id="UP000243719">
    <property type="component" value="Unassembled WGS sequence"/>
</dbReference>
<accession>A0A1H2PW81</accession>
<gene>
    <name evidence="4" type="ORF">SAMN05216551_11584</name>
</gene>
<keyword evidence="5" id="KW-1185">Reference proteome</keyword>
<dbReference type="EMBL" id="FNLO01000015">
    <property type="protein sequence ID" value="SDV51172.1"/>
    <property type="molecule type" value="Genomic_DNA"/>
</dbReference>
<dbReference type="InterPro" id="IPR023753">
    <property type="entry name" value="FAD/NAD-binding_dom"/>
</dbReference>